<dbReference type="Pfam" id="PF01420">
    <property type="entry name" value="Methylase_S"/>
    <property type="match status" value="2"/>
</dbReference>
<protein>
    <submittedName>
        <fullName evidence="7">Restriction endonuclease subunit S</fullName>
    </submittedName>
</protein>
<dbReference type="InterPro" id="IPR044946">
    <property type="entry name" value="Restrct_endonuc_typeI_TRD_sf"/>
</dbReference>
<dbReference type="GO" id="GO:0009307">
    <property type="term" value="P:DNA restriction-modification system"/>
    <property type="evidence" value="ECO:0007669"/>
    <property type="project" value="UniProtKB-KW"/>
</dbReference>
<dbReference type="Gene3D" id="3.90.220.20">
    <property type="entry name" value="DNA methylase specificity domains"/>
    <property type="match status" value="2"/>
</dbReference>
<proteinExistence type="inferred from homology"/>
<feature type="domain" description="Type I restriction modification DNA specificity" evidence="5">
    <location>
        <begin position="3"/>
        <end position="181"/>
    </location>
</feature>
<evidence type="ECO:0000256" key="2">
    <source>
        <dbReference type="ARBA" id="ARBA00022747"/>
    </source>
</evidence>
<dbReference type="Gene3D" id="1.10.287.1120">
    <property type="entry name" value="Bipartite methylase S protein"/>
    <property type="match status" value="1"/>
</dbReference>
<keyword evidence="4" id="KW-0175">Coiled coil</keyword>
<evidence type="ECO:0000313" key="6">
    <source>
        <dbReference type="EMBL" id="QKY82895.1"/>
    </source>
</evidence>
<dbReference type="EMBL" id="MT439326">
    <property type="protein sequence ID" value="QKY82895.1"/>
    <property type="molecule type" value="Genomic_DNA"/>
</dbReference>
<dbReference type="SUPFAM" id="SSF116734">
    <property type="entry name" value="DNA methylase specificity domain"/>
    <property type="match status" value="2"/>
</dbReference>
<geneLocation type="plasmid" evidence="6">
    <name>pIncFIBk_3243</name>
</geneLocation>
<organism evidence="7">
    <name type="scientific">Klebsiella pneumoniae</name>
    <dbReference type="NCBI Taxonomy" id="573"/>
    <lineage>
        <taxon>Bacteria</taxon>
        <taxon>Pseudomonadati</taxon>
        <taxon>Pseudomonadota</taxon>
        <taxon>Gammaproteobacteria</taxon>
        <taxon>Enterobacterales</taxon>
        <taxon>Enterobacteriaceae</taxon>
        <taxon>Klebsiella/Raoultella group</taxon>
        <taxon>Klebsiella</taxon>
        <taxon>Klebsiella pneumoniae complex</taxon>
    </lineage>
</organism>
<keyword evidence="7" id="KW-0378">Hydrolase</keyword>
<dbReference type="EMBL" id="MT439327">
    <property type="protein sequence ID" value="QLG04440.1"/>
    <property type="molecule type" value="Genomic_DNA"/>
</dbReference>
<dbReference type="PANTHER" id="PTHR30408:SF12">
    <property type="entry name" value="TYPE I RESTRICTION ENZYME MJAVIII SPECIFICITY SUBUNIT"/>
    <property type="match status" value="1"/>
</dbReference>
<geneLocation type="plasmid" evidence="7">
    <name>pIncFIBk_6713</name>
</geneLocation>
<keyword evidence="2" id="KW-0680">Restriction system</keyword>
<dbReference type="GO" id="GO:0004519">
    <property type="term" value="F:endonuclease activity"/>
    <property type="evidence" value="ECO:0007669"/>
    <property type="project" value="UniProtKB-KW"/>
</dbReference>
<dbReference type="PANTHER" id="PTHR30408">
    <property type="entry name" value="TYPE-1 RESTRICTION ENZYME ECOKI SPECIFICITY PROTEIN"/>
    <property type="match status" value="1"/>
</dbReference>
<comment type="similarity">
    <text evidence="1">Belongs to the type-I restriction system S methylase family.</text>
</comment>
<dbReference type="InterPro" id="IPR052021">
    <property type="entry name" value="Type-I_RS_S_subunit"/>
</dbReference>
<dbReference type="CDD" id="cd17246">
    <property type="entry name" value="RMtype1_S_SonII-TRD2-CR2_like"/>
    <property type="match status" value="1"/>
</dbReference>
<evidence type="ECO:0000313" key="7">
    <source>
        <dbReference type="EMBL" id="QLG04440.1"/>
    </source>
</evidence>
<name>A0A7D5K468_KLEPN</name>
<dbReference type="RefSeq" id="WP_032441899.1">
    <property type="nucleotide sequence ID" value="NZ_AP023455.1"/>
</dbReference>
<dbReference type="AlphaFoldDB" id="A0A7D5K468"/>
<keyword evidence="7" id="KW-0614">Plasmid</keyword>
<feature type="coiled-coil region" evidence="4">
    <location>
        <begin position="369"/>
        <end position="396"/>
    </location>
</feature>
<evidence type="ECO:0000256" key="4">
    <source>
        <dbReference type="SAM" id="Coils"/>
    </source>
</evidence>
<dbReference type="CDD" id="cd17275">
    <property type="entry name" value="RMtype1_S_MjaORF132P-TRD1-CR1_like"/>
    <property type="match status" value="1"/>
</dbReference>
<sequence>MVPKGWSSVQAQDVCKSISVGVVIKPTQYYVPEGYGVKAFRSANVREGFINDSDWVYFSHEGHAINKKSHLKTGDVLIVRTGYPGTACVVTPEFEGSNAIDIVIARPDMDKIIPEYLCAYTNSHIGKSQVLDLQGGMAQKHLNVGAYQVLKINLPPLREQKKIAQILSTWDKAITVTEKLLANSQQQKKALMQQLVTGKKRLLDENGVRFSGEWKRVKLGAIADMNSGGTPKSTVEEYYGGNIPWVSISDMTSNGKWIATTEKYLTELGLNSSSARIYPKNSVLYAMYASIGECSIAAVNLTSSQAILGIRPKDCLNYEFLYFYLTSLKEKIKLQGQQGTQSNLNAGMVKEFELDLPSIREQQKIAAVLSAADAEISTLEKKLACLRDEKKALMQQLLTGKRRVKVDEAVAE</sequence>
<evidence type="ECO:0000259" key="5">
    <source>
        <dbReference type="Pfam" id="PF01420"/>
    </source>
</evidence>
<evidence type="ECO:0000256" key="1">
    <source>
        <dbReference type="ARBA" id="ARBA00010923"/>
    </source>
</evidence>
<dbReference type="GO" id="GO:0003677">
    <property type="term" value="F:DNA binding"/>
    <property type="evidence" value="ECO:0007669"/>
    <property type="project" value="UniProtKB-KW"/>
</dbReference>
<feature type="domain" description="Type I restriction modification DNA specificity" evidence="5">
    <location>
        <begin position="213"/>
        <end position="382"/>
    </location>
</feature>
<keyword evidence="7" id="KW-0255">Endonuclease</keyword>
<keyword evidence="7" id="KW-0540">Nuclease</keyword>
<accession>A0A7D5K468</accession>
<keyword evidence="3" id="KW-0238">DNA-binding</keyword>
<dbReference type="InterPro" id="IPR000055">
    <property type="entry name" value="Restrct_endonuc_typeI_TRD"/>
</dbReference>
<reference evidence="7" key="1">
    <citation type="journal article" date="2020" name="J. Antimicrob.">
        <title>Genomic background of the Klebsiella pneumoniae NDM-1 outbreak in Poland, 2012-18.</title>
        <authorList>
            <person name="Izdebski R."/>
            <person name="Sitkiewicz M."/>
            <person name="Urbanowicz P."/>
            <person name="Krawczyk M."/>
            <person name="Brisse S."/>
            <person name="Gniadkowski M."/>
        </authorList>
    </citation>
    <scope>NUCLEOTIDE SEQUENCE</scope>
    <source>
        <strain evidence="6">NMI3243_13</strain>
        <strain evidence="7">NMI6713_12</strain>
        <plasmid evidence="6">pIncFIBk_3243</plasmid>
        <plasmid evidence="7">pIncFIBk_6713</plasmid>
    </source>
</reference>
<evidence type="ECO:0000256" key="3">
    <source>
        <dbReference type="ARBA" id="ARBA00023125"/>
    </source>
</evidence>